<dbReference type="InterPro" id="IPR023867">
    <property type="entry name" value="Sulphatase_maturase_rSAM"/>
</dbReference>
<evidence type="ECO:0000256" key="1">
    <source>
        <dbReference type="ARBA" id="ARBA00022691"/>
    </source>
</evidence>
<evidence type="ECO:0000256" key="3">
    <source>
        <dbReference type="ARBA" id="ARBA00023004"/>
    </source>
</evidence>
<dbReference type="NCBIfam" id="TIGR04269">
    <property type="entry name" value="SAM_SPASM_FxsB"/>
    <property type="match status" value="1"/>
</dbReference>
<keyword evidence="2" id="KW-0479">Metal-binding</keyword>
<dbReference type="InterPro" id="IPR013785">
    <property type="entry name" value="Aldolase_TIM"/>
</dbReference>
<evidence type="ECO:0000256" key="4">
    <source>
        <dbReference type="ARBA" id="ARBA00023014"/>
    </source>
</evidence>
<evidence type="ECO:0000313" key="6">
    <source>
        <dbReference type="EMBL" id="GES25270.1"/>
    </source>
</evidence>
<dbReference type="GO" id="GO:0016491">
    <property type="term" value="F:oxidoreductase activity"/>
    <property type="evidence" value="ECO:0007669"/>
    <property type="project" value="InterPro"/>
</dbReference>
<dbReference type="Pfam" id="PF04055">
    <property type="entry name" value="Radical_SAM"/>
    <property type="match status" value="1"/>
</dbReference>
<dbReference type="PANTHER" id="PTHR43273">
    <property type="entry name" value="ANAEROBIC SULFATASE-MATURATING ENZYME HOMOLOG ASLB-RELATED"/>
    <property type="match status" value="1"/>
</dbReference>
<keyword evidence="7" id="KW-1185">Reference proteome</keyword>
<dbReference type="AlphaFoldDB" id="A0A5M3XWE3"/>
<gene>
    <name evidence="6" type="ORF">Aple_081690</name>
</gene>
<dbReference type="EMBL" id="BLAF01000064">
    <property type="protein sequence ID" value="GES25270.1"/>
    <property type="molecule type" value="Genomic_DNA"/>
</dbReference>
<dbReference type="PANTHER" id="PTHR43273:SF8">
    <property type="entry name" value="RADICAL SAM DOMAIN PROTEIN"/>
    <property type="match status" value="1"/>
</dbReference>
<dbReference type="Proteomes" id="UP000377595">
    <property type="component" value="Unassembled WGS sequence"/>
</dbReference>
<protein>
    <submittedName>
        <fullName evidence="6">Radical SAM protein</fullName>
    </submittedName>
</protein>
<dbReference type="GO" id="GO:0051536">
    <property type="term" value="F:iron-sulfur cluster binding"/>
    <property type="evidence" value="ECO:0007669"/>
    <property type="project" value="UniProtKB-KW"/>
</dbReference>
<comment type="caution">
    <text evidence="6">The sequence shown here is derived from an EMBL/GenBank/DDBJ whole genome shotgun (WGS) entry which is preliminary data.</text>
</comment>
<name>A0A5M3XWE3_9ACTN</name>
<proteinExistence type="predicted"/>
<dbReference type="CDD" id="cd01335">
    <property type="entry name" value="Radical_SAM"/>
    <property type="match status" value="1"/>
</dbReference>
<dbReference type="InterPro" id="IPR026335">
    <property type="entry name" value="rSAM_SPASM_FxsB"/>
</dbReference>
<organism evidence="6 7">
    <name type="scientific">Acrocarpospora pleiomorpha</name>
    <dbReference type="NCBI Taxonomy" id="90975"/>
    <lineage>
        <taxon>Bacteria</taxon>
        <taxon>Bacillati</taxon>
        <taxon>Actinomycetota</taxon>
        <taxon>Actinomycetes</taxon>
        <taxon>Streptosporangiales</taxon>
        <taxon>Streptosporangiaceae</taxon>
        <taxon>Acrocarpospora</taxon>
    </lineage>
</organism>
<dbReference type="GO" id="GO:0046872">
    <property type="term" value="F:metal ion binding"/>
    <property type="evidence" value="ECO:0007669"/>
    <property type="project" value="UniProtKB-KW"/>
</dbReference>
<dbReference type="InterPro" id="IPR007197">
    <property type="entry name" value="rSAM"/>
</dbReference>
<keyword evidence="4" id="KW-0411">Iron-sulfur</keyword>
<evidence type="ECO:0000256" key="2">
    <source>
        <dbReference type="ARBA" id="ARBA00022723"/>
    </source>
</evidence>
<evidence type="ECO:0000313" key="7">
    <source>
        <dbReference type="Proteomes" id="UP000377595"/>
    </source>
</evidence>
<evidence type="ECO:0000259" key="5">
    <source>
        <dbReference type="Pfam" id="PF04055"/>
    </source>
</evidence>
<sequence length="357" mass="39536">MYEMADQSWRFQPISMAPAVIDAIARRIGEHARIHDVAELEVILHGGEPLLAGPELIALAVKTIRRAVDVGTQVHVIIQTNAVLLSESYLRFLAGLGVRVGVSLDGYQAAQDRHRVFANGKGSHEQVTAALRRLTTGRYHHLFSGILCTIDIRNDPIATYEALLEFDPPAVDFLLPHGNWSTPPPFRDPESMRTPYAEWLIAVFDRWYGSTRVETDVRFLSEIIRLLMGFPSRTEAVGLSPARMVVVETDGSIELSDILKSAYEGAADTGMNVLRDSFDAVARHPGIMARQLGVSGLSSVCRGCEIHTVCGGGLHAHRYSDATAFDNPSVYCLDLFRLIDHIRRRVAHDVAMTRSER</sequence>
<dbReference type="SUPFAM" id="SSF102114">
    <property type="entry name" value="Radical SAM enzymes"/>
    <property type="match status" value="1"/>
</dbReference>
<keyword evidence="1" id="KW-0949">S-adenosyl-L-methionine</keyword>
<keyword evidence="3" id="KW-0408">Iron</keyword>
<accession>A0A5M3XWE3</accession>
<reference evidence="6 7" key="1">
    <citation type="submission" date="2019-10" db="EMBL/GenBank/DDBJ databases">
        <title>Whole genome shotgun sequence of Acrocarpospora pleiomorpha NBRC 16267.</title>
        <authorList>
            <person name="Ichikawa N."/>
            <person name="Kimura A."/>
            <person name="Kitahashi Y."/>
            <person name="Komaki H."/>
            <person name="Oguchi A."/>
        </authorList>
    </citation>
    <scope>NUCLEOTIDE SEQUENCE [LARGE SCALE GENOMIC DNA]</scope>
    <source>
        <strain evidence="6 7">NBRC 16267</strain>
    </source>
</reference>
<dbReference type="Gene3D" id="3.20.20.70">
    <property type="entry name" value="Aldolase class I"/>
    <property type="match status" value="1"/>
</dbReference>
<feature type="domain" description="Radical SAM core" evidence="5">
    <location>
        <begin position="36"/>
        <end position="135"/>
    </location>
</feature>
<dbReference type="InterPro" id="IPR058240">
    <property type="entry name" value="rSAM_sf"/>
</dbReference>